<dbReference type="InterPro" id="IPR050425">
    <property type="entry name" value="NAD(P)_dehydrat-like"/>
</dbReference>
<dbReference type="SUPFAM" id="SSF51735">
    <property type="entry name" value="NAD(P)-binding Rossmann-fold domains"/>
    <property type="match status" value="1"/>
</dbReference>
<dbReference type="InterPro" id="IPR036291">
    <property type="entry name" value="NAD(P)-bd_dom_sf"/>
</dbReference>
<evidence type="ECO:0000256" key="2">
    <source>
        <dbReference type="ARBA" id="ARBA00023445"/>
    </source>
</evidence>
<dbReference type="EMBL" id="CP060774">
    <property type="protein sequence ID" value="QQK40279.1"/>
    <property type="molecule type" value="Genomic_DNA"/>
</dbReference>
<evidence type="ECO:0000313" key="4">
    <source>
        <dbReference type="Proteomes" id="UP000595662"/>
    </source>
</evidence>
<dbReference type="GeneID" id="90952472"/>
<name>A0A7T7BHT2_PENDI</name>
<evidence type="ECO:0000256" key="1">
    <source>
        <dbReference type="ARBA" id="ARBA00023002"/>
    </source>
</evidence>
<evidence type="ECO:0000313" key="3">
    <source>
        <dbReference type="EMBL" id="QQK40279.1"/>
    </source>
</evidence>
<proteinExistence type="inferred from homology"/>
<gene>
    <name evidence="3" type="ORF">Pdw03_3133</name>
</gene>
<protein>
    <submittedName>
        <fullName evidence="3">NAD-dependent epimerase/dehydratase</fullName>
    </submittedName>
</protein>
<keyword evidence="1" id="KW-0560">Oxidoreductase</keyword>
<reference evidence="3 4" key="1">
    <citation type="submission" date="2020-08" db="EMBL/GenBank/DDBJ databases">
        <title>The completed genome sequence of the pathogenic ascomycete fungus Penicillium digitatum.</title>
        <authorList>
            <person name="Wang M."/>
        </authorList>
    </citation>
    <scope>NUCLEOTIDE SEQUENCE [LARGE SCALE GENOMIC DNA]</scope>
    <source>
        <strain evidence="3 4">PdW03</strain>
    </source>
</reference>
<dbReference type="RefSeq" id="XP_065955796.1">
    <property type="nucleotide sequence ID" value="XM_066100396.1"/>
</dbReference>
<dbReference type="AlphaFoldDB" id="A0A7T7BHT2"/>
<dbReference type="PANTHER" id="PTHR10366:SF812">
    <property type="entry name" value="VPS9 DOMAIN-CONTAINING PROTEIN"/>
    <property type="match status" value="1"/>
</dbReference>
<dbReference type="PANTHER" id="PTHR10366">
    <property type="entry name" value="NAD DEPENDENT EPIMERASE/DEHYDRATASE"/>
    <property type="match status" value="1"/>
</dbReference>
<dbReference type="Proteomes" id="UP000595662">
    <property type="component" value="Chromosome 1"/>
</dbReference>
<accession>A0A7T7BHT2</accession>
<dbReference type="GO" id="GO:0016616">
    <property type="term" value="F:oxidoreductase activity, acting on the CH-OH group of donors, NAD or NADP as acceptor"/>
    <property type="evidence" value="ECO:0007669"/>
    <property type="project" value="TreeGrafter"/>
</dbReference>
<organism evidence="3 4">
    <name type="scientific">Penicillium digitatum</name>
    <name type="common">Green mold</name>
    <dbReference type="NCBI Taxonomy" id="36651"/>
    <lineage>
        <taxon>Eukaryota</taxon>
        <taxon>Fungi</taxon>
        <taxon>Dikarya</taxon>
        <taxon>Ascomycota</taxon>
        <taxon>Pezizomycotina</taxon>
        <taxon>Eurotiomycetes</taxon>
        <taxon>Eurotiomycetidae</taxon>
        <taxon>Eurotiales</taxon>
        <taxon>Aspergillaceae</taxon>
        <taxon>Penicillium</taxon>
    </lineage>
</organism>
<dbReference type="Gene3D" id="3.40.50.720">
    <property type="entry name" value="NAD(P)-binding Rossmann-like Domain"/>
    <property type="match status" value="1"/>
</dbReference>
<comment type="similarity">
    <text evidence="2">Belongs to the NAD(P)-dependent epimerase/dehydratase family. Dihydroflavonol-4-reductase subfamily.</text>
</comment>
<sequence>MDEVAFDCKLNDVDFVLHLASPLPHGKDKQTYFPPAVKGATALLKAAAKVPTIKKVVVASSIAALIPMSGIPTGGIVREDNIWVFSVDENGDFEDT</sequence>